<sequence length="121" mass="13877">MNQVLFGDIFINIEQLLQPKDLYVLSQSCKKYNQMIIIKKSIICEINKRLRHILGNEYEKFIESMVNADAAIVGSFITQCLLGETMKHAGNTHFKSNNMNYCTSGTCIRTAHNSKNFLKKK</sequence>
<accession>A0A6C0C945</accession>
<dbReference type="AlphaFoldDB" id="A0A6C0C945"/>
<evidence type="ECO:0008006" key="2">
    <source>
        <dbReference type="Google" id="ProtNLM"/>
    </source>
</evidence>
<protein>
    <recommendedName>
        <fullName evidence="2">F-box domain-containing protein</fullName>
    </recommendedName>
</protein>
<reference evidence="1" key="1">
    <citation type="journal article" date="2020" name="Nature">
        <title>Giant virus diversity and host interactions through global metagenomics.</title>
        <authorList>
            <person name="Schulz F."/>
            <person name="Roux S."/>
            <person name="Paez-Espino D."/>
            <person name="Jungbluth S."/>
            <person name="Walsh D.A."/>
            <person name="Denef V.J."/>
            <person name="McMahon K.D."/>
            <person name="Konstantinidis K.T."/>
            <person name="Eloe-Fadrosh E.A."/>
            <person name="Kyrpides N.C."/>
            <person name="Woyke T."/>
        </authorList>
    </citation>
    <scope>NUCLEOTIDE SEQUENCE</scope>
    <source>
        <strain evidence="1">GVMAG-M-3300020192-26</strain>
    </source>
</reference>
<evidence type="ECO:0000313" key="1">
    <source>
        <dbReference type="EMBL" id="QHT00330.1"/>
    </source>
</evidence>
<dbReference type="EMBL" id="MN739354">
    <property type="protein sequence ID" value="QHT00330.1"/>
    <property type="molecule type" value="Genomic_DNA"/>
</dbReference>
<proteinExistence type="predicted"/>
<organism evidence="1">
    <name type="scientific">viral metagenome</name>
    <dbReference type="NCBI Taxonomy" id="1070528"/>
    <lineage>
        <taxon>unclassified sequences</taxon>
        <taxon>metagenomes</taxon>
        <taxon>organismal metagenomes</taxon>
    </lineage>
</organism>
<name>A0A6C0C945_9ZZZZ</name>